<feature type="compositionally biased region" description="Polar residues" evidence="1">
    <location>
        <begin position="36"/>
        <end position="57"/>
    </location>
</feature>
<dbReference type="PANTHER" id="PTHR47501">
    <property type="entry name" value="TRANSPOSASE-RELATED"/>
    <property type="match status" value="1"/>
</dbReference>
<reference evidence="2 3" key="1">
    <citation type="submission" date="2017-11" db="EMBL/GenBank/DDBJ databases">
        <title>De novo assembly and phasing of dikaryotic genomes from two isolates of Puccinia coronata f. sp. avenae, the causal agent of oat crown rust.</title>
        <authorList>
            <person name="Miller M.E."/>
            <person name="Zhang Y."/>
            <person name="Omidvar V."/>
            <person name="Sperschneider J."/>
            <person name="Schwessinger B."/>
            <person name="Raley C."/>
            <person name="Palmer J.M."/>
            <person name="Garnica D."/>
            <person name="Upadhyaya N."/>
            <person name="Rathjen J."/>
            <person name="Taylor J.M."/>
            <person name="Park R.F."/>
            <person name="Dodds P.N."/>
            <person name="Hirsch C.D."/>
            <person name="Kianian S.F."/>
            <person name="Figueroa M."/>
        </authorList>
    </citation>
    <scope>NUCLEOTIDE SEQUENCE [LARGE SCALE GENOMIC DNA]</scope>
    <source>
        <strain evidence="2">12SD80</strain>
    </source>
</reference>
<gene>
    <name evidence="2" type="ORF">PCASD_23596</name>
</gene>
<evidence type="ECO:0000256" key="1">
    <source>
        <dbReference type="SAM" id="MobiDB-lite"/>
    </source>
</evidence>
<feature type="compositionally biased region" description="Basic residues" evidence="1">
    <location>
        <begin position="105"/>
        <end position="114"/>
    </location>
</feature>
<dbReference type="PANTHER" id="PTHR47501:SF5">
    <property type="entry name" value="HAT C-TERMINAL DIMERISATION DOMAIN-CONTAINING PROTEIN"/>
    <property type="match status" value="1"/>
</dbReference>
<comment type="caution">
    <text evidence="2">The sequence shown here is derived from an EMBL/GenBank/DDBJ whole genome shotgun (WGS) entry which is preliminary data.</text>
</comment>
<accession>A0A2N5S8A4</accession>
<feature type="compositionally biased region" description="Polar residues" evidence="1">
    <location>
        <begin position="86"/>
        <end position="101"/>
    </location>
</feature>
<name>A0A2N5S8A4_9BASI</name>
<dbReference type="Proteomes" id="UP000235392">
    <property type="component" value="Unassembled WGS sequence"/>
</dbReference>
<proteinExistence type="predicted"/>
<evidence type="ECO:0000313" key="3">
    <source>
        <dbReference type="Proteomes" id="UP000235392"/>
    </source>
</evidence>
<sequence length="303" mass="33615">MAQSSNMSAPQSPAPRPPSSSVRVPTRQSTRIITPVKSQSSFIRPNQDSWQSLTRQNNNHEDNSGAESEAQGQSSQIKTPIKSKQPPKQTAPSGALSSQFVSNKSKPRNRKKRRITVDIESDSDNASNNQSDADVSIMDMTQDSDKDNEKIKKQSLQKTQGVAVDGFDNTEGPKLFYTCKWCAKVYKKGDDTRQNLKLHQDGNSTRAACPARKRVIQSGANLPITAKDQAAAKKEQEKDSTVMAKFIQSSSFDNRTLNQILLMWLIFSSLPWNRISNRLLGITFGYSRKGVGIYSRTWAASEA</sequence>
<dbReference type="AlphaFoldDB" id="A0A2N5S8A4"/>
<feature type="compositionally biased region" description="Low complexity" evidence="1">
    <location>
        <begin position="124"/>
        <end position="134"/>
    </location>
</feature>
<dbReference type="EMBL" id="PGCI01001007">
    <property type="protein sequence ID" value="PLW09459.1"/>
    <property type="molecule type" value="Genomic_DNA"/>
</dbReference>
<feature type="compositionally biased region" description="Low complexity" evidence="1">
    <location>
        <begin position="19"/>
        <end position="31"/>
    </location>
</feature>
<evidence type="ECO:0000313" key="2">
    <source>
        <dbReference type="EMBL" id="PLW09459.1"/>
    </source>
</evidence>
<protein>
    <submittedName>
        <fullName evidence="2">Uncharacterized protein</fullName>
    </submittedName>
</protein>
<feature type="region of interest" description="Disordered" evidence="1">
    <location>
        <begin position="1"/>
        <end position="137"/>
    </location>
</feature>
<organism evidence="2 3">
    <name type="scientific">Puccinia coronata f. sp. avenae</name>
    <dbReference type="NCBI Taxonomy" id="200324"/>
    <lineage>
        <taxon>Eukaryota</taxon>
        <taxon>Fungi</taxon>
        <taxon>Dikarya</taxon>
        <taxon>Basidiomycota</taxon>
        <taxon>Pucciniomycotina</taxon>
        <taxon>Pucciniomycetes</taxon>
        <taxon>Pucciniales</taxon>
        <taxon>Pucciniaceae</taxon>
        <taxon>Puccinia</taxon>
    </lineage>
</organism>